<accession>A0A7J9SJD6</accession>
<evidence type="ECO:0000313" key="1">
    <source>
        <dbReference type="EMBL" id="MBB6647064.1"/>
    </source>
</evidence>
<dbReference type="AlphaFoldDB" id="A0A7J9SJD6"/>
<gene>
    <name evidence="1" type="ORF">H5V44_12345</name>
</gene>
<name>A0A7J9SJD6_9EURY</name>
<reference evidence="1 2" key="1">
    <citation type="submission" date="2020-08" db="EMBL/GenBank/DDBJ databases">
        <authorList>
            <person name="Seo M.-J."/>
        </authorList>
    </citation>
    <scope>NUCLEOTIDE SEQUENCE [LARGE SCALE GENOMIC DNA]</scope>
    <source>
        <strain evidence="1 2">MBLA0160</strain>
    </source>
</reference>
<organism evidence="1 2">
    <name type="scientific">Halobellus ruber</name>
    <dbReference type="NCBI Taxonomy" id="2761102"/>
    <lineage>
        <taxon>Archaea</taxon>
        <taxon>Methanobacteriati</taxon>
        <taxon>Methanobacteriota</taxon>
        <taxon>Stenosarchaea group</taxon>
        <taxon>Halobacteria</taxon>
        <taxon>Halobacteriales</taxon>
        <taxon>Haloferacaceae</taxon>
        <taxon>Halobellus</taxon>
    </lineage>
</organism>
<sequence length="85" mass="9511">MRAVRTPPEEGMKRIQFSIAYPERLRHPLHQRLAETDSVTRAEILMWSPTGDATALLWCDGGRAAIERLIGAVDSRLVILLAITT</sequence>
<protein>
    <submittedName>
        <fullName evidence="1">Uncharacterized protein</fullName>
    </submittedName>
</protein>
<keyword evidence="2" id="KW-1185">Reference proteome</keyword>
<proteinExistence type="predicted"/>
<evidence type="ECO:0000313" key="2">
    <source>
        <dbReference type="Proteomes" id="UP000546257"/>
    </source>
</evidence>
<comment type="caution">
    <text evidence="1">The sequence shown here is derived from an EMBL/GenBank/DDBJ whole genome shotgun (WGS) entry which is preliminary data.</text>
</comment>
<dbReference type="EMBL" id="JACKXD010000004">
    <property type="protein sequence ID" value="MBB6647064.1"/>
    <property type="molecule type" value="Genomic_DNA"/>
</dbReference>
<dbReference type="Proteomes" id="UP000546257">
    <property type="component" value="Unassembled WGS sequence"/>
</dbReference>